<sequence>MNMDNLLKYRSTIKSRPFLYKETKKMAALLLQGLNEIEIKEQVVKENIFQVNSEARKREISSVIIARLKPLDDLVLKKIVYGDMDTSKLLVIYTIIKSDRLFFEFMREVFSVKLSTLDAMLTDLDFTLFFENKKQQNDTVGSWKTYTFYKLEQVYTRILGEAGLLRKKDKQREIVYGIMDIDVRDHLIGIGDRVYIELLVGEVK</sequence>
<reference evidence="1 2" key="1">
    <citation type="submission" date="2018-11" db="EMBL/GenBank/DDBJ databases">
        <authorList>
            <person name="Criscuolo A."/>
        </authorList>
    </citation>
    <scope>NUCLEOTIDE SEQUENCE [LARGE SCALE GENOMIC DNA]</scope>
    <source>
        <strain evidence="1">ATB-66</strain>
    </source>
</reference>
<gene>
    <name evidence="1" type="ORF">FILTAD_00238</name>
</gene>
<accession>A0A3P5W7H4</accession>
<evidence type="ECO:0000313" key="2">
    <source>
        <dbReference type="Proteomes" id="UP000270468"/>
    </source>
</evidence>
<protein>
    <recommendedName>
        <fullName evidence="3">Inner membrane protein (DUF1819)</fullName>
    </recommendedName>
</protein>
<dbReference type="AlphaFoldDB" id="A0A3P5W7H4"/>
<keyword evidence="2" id="KW-1185">Reference proteome</keyword>
<dbReference type="Pfam" id="PF08849">
    <property type="entry name" value="BrxA"/>
    <property type="match status" value="1"/>
</dbReference>
<dbReference type="Proteomes" id="UP000270468">
    <property type="component" value="Unassembled WGS sequence"/>
</dbReference>
<proteinExistence type="predicted"/>
<name>A0A3P5W7H4_9BACL</name>
<dbReference type="EMBL" id="UXAV01000017">
    <property type="protein sequence ID" value="VDC19302.1"/>
    <property type="molecule type" value="Genomic_DNA"/>
</dbReference>
<dbReference type="InterPro" id="IPR014948">
    <property type="entry name" value="BrxA"/>
</dbReference>
<evidence type="ECO:0008006" key="3">
    <source>
        <dbReference type="Google" id="ProtNLM"/>
    </source>
</evidence>
<evidence type="ECO:0000313" key="1">
    <source>
        <dbReference type="EMBL" id="VDC19302.1"/>
    </source>
</evidence>
<dbReference type="InterPro" id="IPR023137">
    <property type="entry name" value="BrxA_sf"/>
</dbReference>
<dbReference type="Gene3D" id="1.10.3540.10">
    <property type="entry name" value="uncharacterized protein from magnetospirillum magneticum domain"/>
    <property type="match status" value="1"/>
</dbReference>
<organism evidence="1 2">
    <name type="scientific">Filibacter tadaridae</name>
    <dbReference type="NCBI Taxonomy" id="2483811"/>
    <lineage>
        <taxon>Bacteria</taxon>
        <taxon>Bacillati</taxon>
        <taxon>Bacillota</taxon>
        <taxon>Bacilli</taxon>
        <taxon>Bacillales</taxon>
        <taxon>Caryophanaceae</taxon>
        <taxon>Filibacter</taxon>
    </lineage>
</organism>